<feature type="compositionally biased region" description="Basic and acidic residues" evidence="1">
    <location>
        <begin position="212"/>
        <end position="221"/>
    </location>
</feature>
<dbReference type="Proteomes" id="UP000621455">
    <property type="component" value="Unassembled WGS sequence"/>
</dbReference>
<dbReference type="PANTHER" id="PTHR21666">
    <property type="entry name" value="PEPTIDASE-RELATED"/>
    <property type="match status" value="1"/>
</dbReference>
<name>A0ABX0NIE3_9BURK</name>
<dbReference type="Gene3D" id="2.70.70.10">
    <property type="entry name" value="Glucose Permease (Domain IIA)"/>
    <property type="match status" value="1"/>
</dbReference>
<dbReference type="RefSeq" id="WP_167088239.1">
    <property type="nucleotide sequence ID" value="NZ_WHJG01000016.1"/>
</dbReference>
<keyword evidence="4" id="KW-1185">Reference proteome</keyword>
<dbReference type="Pfam" id="PF01551">
    <property type="entry name" value="Peptidase_M23"/>
    <property type="match status" value="1"/>
</dbReference>
<dbReference type="InterPro" id="IPR036388">
    <property type="entry name" value="WH-like_DNA-bd_sf"/>
</dbReference>
<evidence type="ECO:0000259" key="2">
    <source>
        <dbReference type="Pfam" id="PF01551"/>
    </source>
</evidence>
<accession>A0ABX0NIE3</accession>
<dbReference type="Gene3D" id="1.10.10.10">
    <property type="entry name" value="Winged helix-like DNA-binding domain superfamily/Winged helix DNA-binding domain"/>
    <property type="match status" value="1"/>
</dbReference>
<dbReference type="CDD" id="cd12797">
    <property type="entry name" value="M23_peptidase"/>
    <property type="match status" value="1"/>
</dbReference>
<dbReference type="InterPro" id="IPR011055">
    <property type="entry name" value="Dup_hybrid_motif"/>
</dbReference>
<dbReference type="InterPro" id="IPR016047">
    <property type="entry name" value="M23ase_b-sheet_dom"/>
</dbReference>
<organism evidence="3 4">
    <name type="scientific">Massilia frigida</name>
    <dbReference type="NCBI Taxonomy" id="2609281"/>
    <lineage>
        <taxon>Bacteria</taxon>
        <taxon>Pseudomonadati</taxon>
        <taxon>Pseudomonadota</taxon>
        <taxon>Betaproteobacteria</taxon>
        <taxon>Burkholderiales</taxon>
        <taxon>Oxalobacteraceae</taxon>
        <taxon>Telluria group</taxon>
        <taxon>Massilia</taxon>
    </lineage>
</organism>
<protein>
    <submittedName>
        <fullName evidence="3">Peptidoglycan DD-metalloendopeptidase family protein</fullName>
    </submittedName>
</protein>
<dbReference type="SUPFAM" id="SSF51261">
    <property type="entry name" value="Duplicated hybrid motif"/>
    <property type="match status" value="1"/>
</dbReference>
<comment type="caution">
    <text evidence="3">The sequence shown here is derived from an EMBL/GenBank/DDBJ whole genome shotgun (WGS) entry which is preliminary data.</text>
</comment>
<sequence>MSIPSITELSLLKCLWKQHPLSARAIHQHAEEELHWSFSSTRKTLDRMLVLQPAFALRAVDTSPHPVNPAAESLPQWLAPLQRMHITSYFGTVRTAGATPHGGIDLAARAGTPIMAPASGTVTASTDLYQGEAKYGEVIAIEHAGGLRSVYAHLKLRSVKVGQAVAKGQLIGHTGATGRVSGPHLHVEIHRNNIKLDPELLLGSQDGTDSAKNARDTQRSR</sequence>
<dbReference type="EMBL" id="WHJG01000016">
    <property type="protein sequence ID" value="NHZ80905.1"/>
    <property type="molecule type" value="Genomic_DNA"/>
</dbReference>
<evidence type="ECO:0000313" key="4">
    <source>
        <dbReference type="Proteomes" id="UP000621455"/>
    </source>
</evidence>
<gene>
    <name evidence="3" type="ORF">F2P44_16715</name>
</gene>
<reference evidence="3 4" key="1">
    <citation type="submission" date="2019-10" db="EMBL/GenBank/DDBJ databases">
        <title>Taxonomy of Antarctic Massilia spp.: description of Massilia rubra sp. nov., Massilia aquatica sp. nov., Massilia mucilaginosa sp. nov., Massilia frigida sp. nov. isolated from streams, lakes and regoliths.</title>
        <authorList>
            <person name="Holochova P."/>
            <person name="Sedlacek I."/>
            <person name="Kralova S."/>
            <person name="Maslanova I."/>
            <person name="Busse H.-J."/>
            <person name="Stankova E."/>
            <person name="Vrbovska V."/>
            <person name="Kovarovic V."/>
            <person name="Bartak M."/>
            <person name="Svec P."/>
            <person name="Pantucek R."/>
        </authorList>
    </citation>
    <scope>NUCLEOTIDE SEQUENCE [LARGE SCALE GENOMIC DNA]</scope>
    <source>
        <strain evidence="3 4">CCM 8695</strain>
    </source>
</reference>
<feature type="region of interest" description="Disordered" evidence="1">
    <location>
        <begin position="200"/>
        <end position="221"/>
    </location>
</feature>
<feature type="domain" description="M23ase beta-sheet core" evidence="2">
    <location>
        <begin position="100"/>
        <end position="198"/>
    </location>
</feature>
<evidence type="ECO:0000256" key="1">
    <source>
        <dbReference type="SAM" id="MobiDB-lite"/>
    </source>
</evidence>
<dbReference type="PANTHER" id="PTHR21666:SF270">
    <property type="entry name" value="MUREIN HYDROLASE ACTIVATOR ENVC"/>
    <property type="match status" value="1"/>
</dbReference>
<proteinExistence type="predicted"/>
<evidence type="ECO:0000313" key="3">
    <source>
        <dbReference type="EMBL" id="NHZ80905.1"/>
    </source>
</evidence>
<dbReference type="InterPro" id="IPR050570">
    <property type="entry name" value="Cell_wall_metabolism_enzyme"/>
</dbReference>